<dbReference type="AlphaFoldDB" id="A0A6H5HM07"/>
<organism evidence="1 3">
    <name type="scientific">Nesidiocoris tenuis</name>
    <dbReference type="NCBI Taxonomy" id="355587"/>
    <lineage>
        <taxon>Eukaryota</taxon>
        <taxon>Metazoa</taxon>
        <taxon>Ecdysozoa</taxon>
        <taxon>Arthropoda</taxon>
        <taxon>Hexapoda</taxon>
        <taxon>Insecta</taxon>
        <taxon>Pterygota</taxon>
        <taxon>Neoptera</taxon>
        <taxon>Paraneoptera</taxon>
        <taxon>Hemiptera</taxon>
        <taxon>Heteroptera</taxon>
        <taxon>Panheteroptera</taxon>
        <taxon>Cimicomorpha</taxon>
        <taxon>Miridae</taxon>
        <taxon>Dicyphina</taxon>
        <taxon>Nesidiocoris</taxon>
    </lineage>
</organism>
<dbReference type="Proteomes" id="UP000479000">
    <property type="component" value="Unassembled WGS sequence"/>
</dbReference>
<name>A0A6H5HM07_9HEMI</name>
<proteinExistence type="predicted"/>
<evidence type="ECO:0000313" key="2">
    <source>
        <dbReference type="EMBL" id="CAB0017715.1"/>
    </source>
</evidence>
<reference evidence="1 3" key="1">
    <citation type="submission" date="2020-02" db="EMBL/GenBank/DDBJ databases">
        <authorList>
            <person name="Ferguson B K."/>
        </authorList>
    </citation>
    <scope>NUCLEOTIDE SEQUENCE [LARGE SCALE GENOMIC DNA]</scope>
</reference>
<evidence type="ECO:0000313" key="3">
    <source>
        <dbReference type="Proteomes" id="UP000479000"/>
    </source>
</evidence>
<dbReference type="EMBL" id="CADCXU010031875">
    <property type="protein sequence ID" value="CAB0017709.1"/>
    <property type="molecule type" value="Genomic_DNA"/>
</dbReference>
<gene>
    <name evidence="1" type="ORF">NTEN_LOCUS21665</name>
    <name evidence="2" type="ORF">NTEN_LOCUS21668</name>
</gene>
<dbReference type="EMBL" id="CADCXU010031876">
    <property type="protein sequence ID" value="CAB0017715.1"/>
    <property type="molecule type" value="Genomic_DNA"/>
</dbReference>
<sequence>MSVLEEQKPFIGNRRLEMAKRPNSRGPLSRDIDAERETGINSRYQLTVDRPEPEPIVPIRVFFER</sequence>
<evidence type="ECO:0000313" key="1">
    <source>
        <dbReference type="EMBL" id="CAB0017709.1"/>
    </source>
</evidence>
<feature type="non-terminal residue" evidence="1">
    <location>
        <position position="65"/>
    </location>
</feature>
<accession>A0A6H5HM07</accession>
<protein>
    <submittedName>
        <fullName evidence="1">Uncharacterized protein</fullName>
    </submittedName>
</protein>
<keyword evidence="3" id="KW-1185">Reference proteome</keyword>